<evidence type="ECO:0000256" key="8">
    <source>
        <dbReference type="ARBA" id="ARBA00023242"/>
    </source>
</evidence>
<keyword evidence="6" id="KW-0805">Transcription regulation</keyword>
<evidence type="ECO:0000313" key="13">
    <source>
        <dbReference type="Proteomes" id="UP001239445"/>
    </source>
</evidence>
<feature type="compositionally biased region" description="Polar residues" evidence="10">
    <location>
        <begin position="595"/>
        <end position="605"/>
    </location>
</feature>
<reference evidence="12" key="1">
    <citation type="submission" date="2023-06" db="EMBL/GenBank/DDBJ databases">
        <title>Genome-scale phylogeny and comparative genomics of the fungal order Sordariales.</title>
        <authorList>
            <consortium name="Lawrence Berkeley National Laboratory"/>
            <person name="Hensen N."/>
            <person name="Bonometti L."/>
            <person name="Westerberg I."/>
            <person name="Brannstrom I.O."/>
            <person name="Guillou S."/>
            <person name="Cros-Aarteil S."/>
            <person name="Calhoun S."/>
            <person name="Haridas S."/>
            <person name="Kuo A."/>
            <person name="Mondo S."/>
            <person name="Pangilinan J."/>
            <person name="Riley R."/>
            <person name="Labutti K."/>
            <person name="Andreopoulos B."/>
            <person name="Lipzen A."/>
            <person name="Chen C."/>
            <person name="Yanf M."/>
            <person name="Daum C."/>
            <person name="Ng V."/>
            <person name="Clum A."/>
            <person name="Steindorff A."/>
            <person name="Ohm R."/>
            <person name="Martin F."/>
            <person name="Silar P."/>
            <person name="Natvig D."/>
            <person name="Lalanne C."/>
            <person name="Gautier V."/>
            <person name="Ament-Velasquez S.L."/>
            <person name="Kruys A."/>
            <person name="Hutchinson M.I."/>
            <person name="Powell A.J."/>
            <person name="Barry K."/>
            <person name="Miller A.N."/>
            <person name="Grigoriev I.V."/>
            <person name="Debuchy R."/>
            <person name="Gladieux P."/>
            <person name="Thoren M.H."/>
            <person name="Johannesson H."/>
        </authorList>
    </citation>
    <scope>NUCLEOTIDE SEQUENCE</scope>
    <source>
        <strain evidence="12">PSN4</strain>
    </source>
</reference>
<dbReference type="Proteomes" id="UP001239445">
    <property type="component" value="Unassembled WGS sequence"/>
</dbReference>
<evidence type="ECO:0000256" key="3">
    <source>
        <dbReference type="ARBA" id="ARBA00022737"/>
    </source>
</evidence>
<dbReference type="GO" id="GO:0000981">
    <property type="term" value="F:DNA-binding transcription factor activity, RNA polymerase II-specific"/>
    <property type="evidence" value="ECO:0007669"/>
    <property type="project" value="TreeGrafter"/>
</dbReference>
<evidence type="ECO:0000256" key="6">
    <source>
        <dbReference type="ARBA" id="ARBA00023015"/>
    </source>
</evidence>
<feature type="region of interest" description="Disordered" evidence="10">
    <location>
        <begin position="452"/>
        <end position="492"/>
    </location>
</feature>
<keyword evidence="13" id="KW-1185">Reference proteome</keyword>
<dbReference type="InterPro" id="IPR013087">
    <property type="entry name" value="Znf_C2H2_type"/>
</dbReference>
<feature type="compositionally biased region" description="Low complexity" evidence="10">
    <location>
        <begin position="326"/>
        <end position="341"/>
    </location>
</feature>
<dbReference type="SUPFAM" id="SSF57667">
    <property type="entry name" value="beta-beta-alpha zinc fingers"/>
    <property type="match status" value="1"/>
</dbReference>
<gene>
    <name evidence="12" type="ORF">QBC47DRAFT_47057</name>
</gene>
<feature type="compositionally biased region" description="Polar residues" evidence="10">
    <location>
        <begin position="375"/>
        <end position="401"/>
    </location>
</feature>
<feature type="compositionally biased region" description="Low complexity" evidence="10">
    <location>
        <begin position="301"/>
        <end position="312"/>
    </location>
</feature>
<dbReference type="GO" id="GO:0051701">
    <property type="term" value="P:biological process involved in interaction with host"/>
    <property type="evidence" value="ECO:0007669"/>
    <property type="project" value="UniProtKB-ARBA"/>
</dbReference>
<dbReference type="EMBL" id="MU839837">
    <property type="protein sequence ID" value="KAK1753702.1"/>
    <property type="molecule type" value="Genomic_DNA"/>
</dbReference>
<evidence type="ECO:0000256" key="5">
    <source>
        <dbReference type="ARBA" id="ARBA00022833"/>
    </source>
</evidence>
<keyword evidence="5" id="KW-0862">Zinc</keyword>
<evidence type="ECO:0000256" key="1">
    <source>
        <dbReference type="ARBA" id="ARBA00004123"/>
    </source>
</evidence>
<dbReference type="AlphaFoldDB" id="A0AAJ0F4R5"/>
<evidence type="ECO:0000256" key="2">
    <source>
        <dbReference type="ARBA" id="ARBA00022723"/>
    </source>
</evidence>
<dbReference type="GO" id="GO:0005634">
    <property type="term" value="C:nucleus"/>
    <property type="evidence" value="ECO:0007669"/>
    <property type="project" value="UniProtKB-SubCell"/>
</dbReference>
<dbReference type="FunFam" id="3.30.160.60:FF:000758">
    <property type="entry name" value="C2H2 transcription factor, putative"/>
    <property type="match status" value="1"/>
</dbReference>
<accession>A0AAJ0F4R5</accession>
<dbReference type="PROSITE" id="PS50157">
    <property type="entry name" value="ZINC_FINGER_C2H2_2"/>
    <property type="match status" value="2"/>
</dbReference>
<comment type="caution">
    <text evidence="12">The sequence shown here is derived from an EMBL/GenBank/DDBJ whole genome shotgun (WGS) entry which is preliminary data.</text>
</comment>
<feature type="region of interest" description="Disordered" evidence="10">
    <location>
        <begin position="572"/>
        <end position="632"/>
    </location>
</feature>
<feature type="compositionally biased region" description="Pro residues" evidence="10">
    <location>
        <begin position="475"/>
        <end position="484"/>
    </location>
</feature>
<dbReference type="Gene3D" id="3.30.160.60">
    <property type="entry name" value="Classic Zinc Finger"/>
    <property type="match status" value="2"/>
</dbReference>
<feature type="compositionally biased region" description="Basic and acidic residues" evidence="10">
    <location>
        <begin position="84"/>
        <end position="100"/>
    </location>
</feature>
<name>A0AAJ0F4R5_9PEZI</name>
<keyword evidence="4 9" id="KW-0863">Zinc-finger</keyword>
<dbReference type="FunFam" id="3.30.160.60:FF:000606">
    <property type="entry name" value="C2H2 transcription factor, putative"/>
    <property type="match status" value="1"/>
</dbReference>
<evidence type="ECO:0000313" key="12">
    <source>
        <dbReference type="EMBL" id="KAK1753702.1"/>
    </source>
</evidence>
<feature type="region of interest" description="Disordered" evidence="10">
    <location>
        <begin position="1"/>
        <end position="139"/>
    </location>
</feature>
<feature type="domain" description="C2H2-type" evidence="11">
    <location>
        <begin position="172"/>
        <end position="199"/>
    </location>
</feature>
<comment type="subcellular location">
    <subcellularLocation>
        <location evidence="1">Nucleus</location>
    </subcellularLocation>
</comment>
<keyword evidence="7" id="KW-0804">Transcription</keyword>
<evidence type="ECO:0000259" key="11">
    <source>
        <dbReference type="PROSITE" id="PS50157"/>
    </source>
</evidence>
<dbReference type="GO" id="GO:0000978">
    <property type="term" value="F:RNA polymerase II cis-regulatory region sequence-specific DNA binding"/>
    <property type="evidence" value="ECO:0007669"/>
    <property type="project" value="TreeGrafter"/>
</dbReference>
<keyword evidence="3" id="KW-0677">Repeat</keyword>
<keyword evidence="2" id="KW-0479">Metal-binding</keyword>
<dbReference type="PANTHER" id="PTHR23235">
    <property type="entry name" value="KRUEPPEL-LIKE TRANSCRIPTION FACTOR"/>
    <property type="match status" value="1"/>
</dbReference>
<evidence type="ECO:0000256" key="10">
    <source>
        <dbReference type="SAM" id="MobiDB-lite"/>
    </source>
</evidence>
<feature type="domain" description="C2H2-type" evidence="11">
    <location>
        <begin position="141"/>
        <end position="171"/>
    </location>
</feature>
<feature type="region of interest" description="Disordered" evidence="10">
    <location>
        <begin position="210"/>
        <end position="405"/>
    </location>
</feature>
<feature type="compositionally biased region" description="Acidic residues" evidence="10">
    <location>
        <begin position="101"/>
        <end position="110"/>
    </location>
</feature>
<keyword evidence="8" id="KW-0539">Nucleus</keyword>
<evidence type="ECO:0000256" key="7">
    <source>
        <dbReference type="ARBA" id="ARBA00023163"/>
    </source>
</evidence>
<dbReference type="PANTHER" id="PTHR23235:SF127">
    <property type="entry name" value="TRANSCRIPTION FACTOR, PUTATIVE (AFU_ORTHOLOGUE AFUA_3G09820)-RELATED"/>
    <property type="match status" value="1"/>
</dbReference>
<feature type="compositionally biased region" description="Polar residues" evidence="10">
    <location>
        <begin position="452"/>
        <end position="461"/>
    </location>
</feature>
<sequence>MAAAFRPVNTPLTTDDAAREESVPSPVTPRPNTAPVQITNVMDDATTPTRANFGASAALASQKPLPTSPFPESVQIPESVDQSDVPKRENSQRSRKSKDSDDMDMDDSDGEGVAGDDGAGSDDESVNADGTKSKKKKSQRFYCTDYPPCNLSFTRSEHLARHIRKHTGERPFQCHCSRRFSRLDNLRQHAQTVHVNEDIPIDSLAATGTRFQRQIRTDRVRQAGGRARSSTAGSVGSVQRGHSKSLSTSSIASISSMGSTYGANEARRRPPPLVMADPRSRPTLEPYRGLDGQYYRPPSPSDFSTPTSATFSNGQGSPRWGSGVASPNSSHSRSHSMYAGSRTPGRRLSVPSGGNPFQSPHGANLRGPLFGPPGINTSNGGAFSPGQGSLLSSPTVSTSGWSRRDSIGSAADEAWRRKTWHPDTRDYNGASRLNQVLTQSQIPATTLTLPAANQGSNQQQPLRLPGIESFDPIPRRPATPPRRIPSPMMVDSDHPNPIILLPGSEHGGNERRDPTTQWDMGLHRGLTRLDINTPPRDSAGAWAREVNQAVLAQAEQARVAPMQPTVRFDSEVKTVQVPTTSAPSSGPAGMGRHQYTMSAPSISTPRESKRHGWYHGPVTVHPPGEPGPEGSRSHVDRIVHPNMTAFQGFPAREPPVVHQQASHGVDRMERIMERPHPTNNARLEALVAVATGETAY</sequence>
<dbReference type="GO" id="GO:0008270">
    <property type="term" value="F:zinc ion binding"/>
    <property type="evidence" value="ECO:0007669"/>
    <property type="project" value="UniProtKB-KW"/>
</dbReference>
<feature type="compositionally biased region" description="Low complexity" evidence="10">
    <location>
        <begin position="244"/>
        <end position="259"/>
    </location>
</feature>
<evidence type="ECO:0000256" key="4">
    <source>
        <dbReference type="ARBA" id="ARBA00022771"/>
    </source>
</evidence>
<feature type="compositionally biased region" description="Polar residues" evidence="10">
    <location>
        <begin position="228"/>
        <end position="237"/>
    </location>
</feature>
<dbReference type="InterPro" id="IPR036236">
    <property type="entry name" value="Znf_C2H2_sf"/>
</dbReference>
<organism evidence="12 13">
    <name type="scientific">Echria macrotheca</name>
    <dbReference type="NCBI Taxonomy" id="438768"/>
    <lineage>
        <taxon>Eukaryota</taxon>
        <taxon>Fungi</taxon>
        <taxon>Dikarya</taxon>
        <taxon>Ascomycota</taxon>
        <taxon>Pezizomycotina</taxon>
        <taxon>Sordariomycetes</taxon>
        <taxon>Sordariomycetidae</taxon>
        <taxon>Sordariales</taxon>
        <taxon>Schizotheciaceae</taxon>
        <taxon>Echria</taxon>
    </lineage>
</organism>
<protein>
    <submittedName>
        <fullName evidence="12">Biofilm and cell wall regulator 1</fullName>
    </submittedName>
</protein>
<evidence type="ECO:0000256" key="9">
    <source>
        <dbReference type="PROSITE-ProRule" id="PRU00042"/>
    </source>
</evidence>
<proteinExistence type="predicted"/>
<feature type="compositionally biased region" description="Polar residues" evidence="10">
    <location>
        <begin position="30"/>
        <end position="50"/>
    </location>
</feature>